<dbReference type="AlphaFoldDB" id="A0A934SGB9"/>
<comment type="caution">
    <text evidence="1">The sequence shown here is derived from an EMBL/GenBank/DDBJ whole genome shotgun (WGS) entry which is preliminary data.</text>
</comment>
<dbReference type="RefSeq" id="WP_200683365.1">
    <property type="nucleotide sequence ID" value="NZ_JAEPRQ010000001.1"/>
</dbReference>
<evidence type="ECO:0008006" key="3">
    <source>
        <dbReference type="Google" id="ProtNLM"/>
    </source>
</evidence>
<keyword evidence="2" id="KW-1185">Reference proteome</keyword>
<dbReference type="EMBL" id="JAEPRQ010000001">
    <property type="protein sequence ID" value="MBK4214669.1"/>
    <property type="molecule type" value="Genomic_DNA"/>
</dbReference>
<name>A0A934SGB9_9RHOB</name>
<proteinExistence type="predicted"/>
<dbReference type="Proteomes" id="UP000640485">
    <property type="component" value="Unassembled WGS sequence"/>
</dbReference>
<evidence type="ECO:0000313" key="2">
    <source>
        <dbReference type="Proteomes" id="UP000640485"/>
    </source>
</evidence>
<reference evidence="1" key="1">
    <citation type="submission" date="2021-01" db="EMBL/GenBank/DDBJ databases">
        <title>Paracoccus amoyensis sp. nov., isolated from the surface seawater along the coast of Xiamen Island, China.</title>
        <authorList>
            <person name="Lyu L."/>
        </authorList>
    </citation>
    <scope>NUCLEOTIDE SEQUENCE</scope>
    <source>
        <strain evidence="1">MJ17</strain>
    </source>
</reference>
<accession>A0A934SGB9</accession>
<organism evidence="1 2">
    <name type="scientific">Paracoccus caeni</name>
    <dbReference type="NCBI Taxonomy" id="657651"/>
    <lineage>
        <taxon>Bacteria</taxon>
        <taxon>Pseudomonadati</taxon>
        <taxon>Pseudomonadota</taxon>
        <taxon>Alphaproteobacteria</taxon>
        <taxon>Rhodobacterales</taxon>
        <taxon>Paracoccaceae</taxon>
        <taxon>Paracoccus</taxon>
    </lineage>
</organism>
<evidence type="ECO:0000313" key="1">
    <source>
        <dbReference type="EMBL" id="MBK4214669.1"/>
    </source>
</evidence>
<protein>
    <recommendedName>
        <fullName evidence="3">DUF2946 domain-containing protein</fullName>
    </recommendedName>
</protein>
<gene>
    <name evidence="1" type="ORF">JJJ17_01875</name>
</gene>
<sequence length="113" mass="11716">MSRVLHLSLILLLALTGIGLGAARGTAVLDGQVVLCSGHGVVMVHQPDSPFAIKAHICPDMALSLMSAQTAEPPVLPERLATALIHILPVDHIGIGRSAPPAWARGPPSTQLL</sequence>